<accession>A0ABR2V5R2</accession>
<comment type="caution">
    <text evidence="1">The sequence shown here is derived from an EMBL/GenBank/DDBJ whole genome shotgun (WGS) entry which is preliminary data.</text>
</comment>
<evidence type="ECO:0000313" key="1">
    <source>
        <dbReference type="EMBL" id="KAK9421904.1"/>
    </source>
</evidence>
<reference evidence="1 2" key="1">
    <citation type="journal article" date="2024" name="J. Plant Pathol.">
        <title>Sequence and assembly of the genome of Seiridium unicorne, isolate CBS 538.82, causal agent of cypress canker disease.</title>
        <authorList>
            <person name="Scali E."/>
            <person name="Rocca G.D."/>
            <person name="Danti R."/>
            <person name="Garbelotto M."/>
            <person name="Barberini S."/>
            <person name="Baroncelli R."/>
            <person name="Emiliani G."/>
        </authorList>
    </citation>
    <scope>NUCLEOTIDE SEQUENCE [LARGE SCALE GENOMIC DNA]</scope>
    <source>
        <strain evidence="1 2">BM-138-508</strain>
    </source>
</reference>
<sequence>MATEELATETSWRREGRTATTSAAICLSRYTNTHLPKPLSRLSAAVISAGWDSPLWGRCNPESDIIYFFAAPDLDLDDRLDYLMERVGGPLRYLALRYNDTYMLPFEMRPRQLDGLKTLTFIIEWQPSGLQDRGDLIHIVDVAQLLSTSTTRRAWEIL</sequence>
<organism evidence="1 2">
    <name type="scientific">Seiridium unicorne</name>
    <dbReference type="NCBI Taxonomy" id="138068"/>
    <lineage>
        <taxon>Eukaryota</taxon>
        <taxon>Fungi</taxon>
        <taxon>Dikarya</taxon>
        <taxon>Ascomycota</taxon>
        <taxon>Pezizomycotina</taxon>
        <taxon>Sordariomycetes</taxon>
        <taxon>Xylariomycetidae</taxon>
        <taxon>Amphisphaeriales</taxon>
        <taxon>Sporocadaceae</taxon>
        <taxon>Seiridium</taxon>
    </lineage>
</organism>
<dbReference type="EMBL" id="JARVKF010000146">
    <property type="protein sequence ID" value="KAK9421904.1"/>
    <property type="molecule type" value="Genomic_DNA"/>
</dbReference>
<gene>
    <name evidence="1" type="ORF">SUNI508_05204</name>
</gene>
<dbReference type="Proteomes" id="UP001408356">
    <property type="component" value="Unassembled WGS sequence"/>
</dbReference>
<proteinExistence type="predicted"/>
<keyword evidence="2" id="KW-1185">Reference proteome</keyword>
<evidence type="ECO:0000313" key="2">
    <source>
        <dbReference type="Proteomes" id="UP001408356"/>
    </source>
</evidence>
<name>A0ABR2V5R2_9PEZI</name>
<protein>
    <submittedName>
        <fullName evidence="1">Uncharacterized protein</fullName>
    </submittedName>
</protein>